<reference evidence="2 3" key="1">
    <citation type="submission" date="2024-02" db="EMBL/GenBank/DDBJ databases">
        <title>Bacteria isolated from the canopy kelp, Nereocystis luetkeana.</title>
        <authorList>
            <person name="Pfister C.A."/>
            <person name="Younker I.T."/>
            <person name="Light S.H."/>
        </authorList>
    </citation>
    <scope>NUCLEOTIDE SEQUENCE [LARGE SCALE GENOMIC DNA]</scope>
    <source>
        <strain evidence="2 3">TI.5.07</strain>
    </source>
</reference>
<name>A0ABU9GAU7_COBMA</name>
<dbReference type="InterPro" id="IPR024311">
    <property type="entry name" value="Lipocalin-like"/>
</dbReference>
<comment type="caution">
    <text evidence="2">The sequence shown here is derived from an EMBL/GenBank/DDBJ whole genome shotgun (WGS) entry which is preliminary data.</text>
</comment>
<gene>
    <name evidence="2" type="ORF">V6243_02025</name>
</gene>
<protein>
    <submittedName>
        <fullName evidence="2">Lipocalin-like domain-containing protein</fullName>
    </submittedName>
</protein>
<proteinExistence type="predicted"/>
<dbReference type="Pfam" id="PF13924">
    <property type="entry name" value="Lipocalin_5"/>
    <property type="match status" value="1"/>
</dbReference>
<organism evidence="2 3">
    <name type="scientific">Cobetia marina</name>
    <name type="common">Deleya marina</name>
    <dbReference type="NCBI Taxonomy" id="28258"/>
    <lineage>
        <taxon>Bacteria</taxon>
        <taxon>Pseudomonadati</taxon>
        <taxon>Pseudomonadota</taxon>
        <taxon>Gammaproteobacteria</taxon>
        <taxon>Oceanospirillales</taxon>
        <taxon>Halomonadaceae</taxon>
        <taxon>Cobetia</taxon>
    </lineage>
</organism>
<keyword evidence="3" id="KW-1185">Reference proteome</keyword>
<dbReference type="Proteomes" id="UP001378242">
    <property type="component" value="Unassembled WGS sequence"/>
</dbReference>
<dbReference type="GeneID" id="43179244"/>
<evidence type="ECO:0000313" key="3">
    <source>
        <dbReference type="Proteomes" id="UP001378242"/>
    </source>
</evidence>
<evidence type="ECO:0000313" key="2">
    <source>
        <dbReference type="EMBL" id="MEL0615592.1"/>
    </source>
</evidence>
<dbReference type="EMBL" id="JBAKAP010000002">
    <property type="protein sequence ID" value="MEL0615592.1"/>
    <property type="molecule type" value="Genomic_DNA"/>
</dbReference>
<sequence length="154" mass="17566">MNLQDASRDVGALHDALIGSWELQRFWYAWPDGREWEPLGRCAGQLHYLPNGFMSVQLAAREREPLGVAPTDDQLMAAFRQGFAYCGRWCWDERRQEVRHQVDVASIADWSGVTLARRVQLTGESLLLGTDAPNLQLPAGGYTTWLAWQRLHDR</sequence>
<accession>A0ABU9GAU7</accession>
<evidence type="ECO:0000259" key="1">
    <source>
        <dbReference type="Pfam" id="PF13924"/>
    </source>
</evidence>
<dbReference type="RefSeq" id="WP_139345494.1">
    <property type="nucleotide sequence ID" value="NZ_BJOH01000021.1"/>
</dbReference>
<feature type="domain" description="Lipocalin-like" evidence="1">
    <location>
        <begin position="18"/>
        <end position="150"/>
    </location>
</feature>